<feature type="compositionally biased region" description="Polar residues" evidence="1">
    <location>
        <begin position="221"/>
        <end position="233"/>
    </location>
</feature>
<feature type="region of interest" description="Disordered" evidence="1">
    <location>
        <begin position="452"/>
        <end position="481"/>
    </location>
</feature>
<feature type="compositionally biased region" description="Gly residues" evidence="1">
    <location>
        <begin position="676"/>
        <end position="707"/>
    </location>
</feature>
<evidence type="ECO:0000313" key="3">
    <source>
        <dbReference type="Proteomes" id="UP000038009"/>
    </source>
</evidence>
<dbReference type="AlphaFoldDB" id="A0A0N1PC90"/>
<dbReference type="OrthoDB" id="251100at2759"/>
<sequence length="744" mass="79196">MRHQVPRASAGGDGSPSTPIMLTRSSGSYLIRRRADAHALHHHLNDASAAAALSPLLKSKYKSNAGGRRMSCVPGAGAIGTHLALNNDEKKKDDADREDKLVQLQQPDPGLEAADRTPTALRMKAQYHSSVPRRIPNSLLTGMEGVTIAATVDPLYTAPFLQLACREATEREVAALLRGYVKKISSKLHMVRVEGLKGAIAQLLQWATQASVESAERQHKQQSSGGCASTSPAPSAIPGALTLPPYDAVRVEVLGTSSSPAAGPPHRSSTLPSPRGGGGGGGAEELLLSRAANRARSSSWDVVQQALEGVDYTSAIFSTILIPRLEVRNAMSTGMPVSIQLSSEMALQWTTLPTTRNPVSMSTVAATEDASSPRKDTPLTPQRRNELLQAATAVTYEEQELALRYIQGACLTLYHQRRCCSEGCLIYYATEVFQCMRSHTEALFTWQRRELEGKETEHQQPQHSRRRTKDSADGAVADPTSTNVNTAAAASALRESTGWSPVTIKPALIRVVVALVEAVEAACHYNPSCLRRLVQTGCVTAMLDLAYCPFMPTPIRSAVLDSISVLLQEVNPLRRYVAAASKLHEGGSVDRNADPLLQRMMENAMHDNPIGHNGKQIPYSTERGSASKFDSAVRDWFFANGLGNVIPSVQQLQDLRTTFQSTSFMIPQGMATASVGGSGGGGGGAGSGQGGGVGPGSAVGGGPGGGTAAAAVAAATHANMLREGELYRKRMGRLLECMDGRELR</sequence>
<dbReference type="EMBL" id="LJSK01000216">
    <property type="protein sequence ID" value="KPI84983.1"/>
    <property type="molecule type" value="Genomic_DNA"/>
</dbReference>
<dbReference type="OMA" id="FQCMRSH"/>
<proteinExistence type="predicted"/>
<reference evidence="2 3" key="1">
    <citation type="journal article" date="2015" name="PLoS Pathog.">
        <title>Leptomonas seymouri: Adaptations to the Dixenous Life Cycle Analyzed by Genome Sequencing, Transcriptome Profiling and Co-infection with Leishmania donovani.</title>
        <authorList>
            <person name="Kraeva N."/>
            <person name="Butenko A."/>
            <person name="Hlavacova J."/>
            <person name="Kostygov A."/>
            <person name="Myskova J."/>
            <person name="Grybchuk D."/>
            <person name="Lestinova T."/>
            <person name="Votypka J."/>
            <person name="Volf P."/>
            <person name="Opperdoes F."/>
            <person name="Flegontov P."/>
            <person name="Lukes J."/>
            <person name="Yurchenko V."/>
        </authorList>
    </citation>
    <scope>NUCLEOTIDE SEQUENCE [LARGE SCALE GENOMIC DNA]</scope>
    <source>
        <strain evidence="2 3">ATCC 30220</strain>
    </source>
</reference>
<feature type="region of interest" description="Disordered" evidence="1">
    <location>
        <begin position="1"/>
        <end position="21"/>
    </location>
</feature>
<organism evidence="2 3">
    <name type="scientific">Leptomonas seymouri</name>
    <dbReference type="NCBI Taxonomy" id="5684"/>
    <lineage>
        <taxon>Eukaryota</taxon>
        <taxon>Discoba</taxon>
        <taxon>Euglenozoa</taxon>
        <taxon>Kinetoplastea</taxon>
        <taxon>Metakinetoplastina</taxon>
        <taxon>Trypanosomatida</taxon>
        <taxon>Trypanosomatidae</taxon>
        <taxon>Leishmaniinae</taxon>
        <taxon>Leptomonas</taxon>
    </lineage>
</organism>
<keyword evidence="3" id="KW-1185">Reference proteome</keyword>
<accession>A0A0N1PC90</accession>
<dbReference type="Proteomes" id="UP000038009">
    <property type="component" value="Unassembled WGS sequence"/>
</dbReference>
<feature type="region of interest" description="Disordered" evidence="1">
    <location>
        <begin position="256"/>
        <end position="284"/>
    </location>
</feature>
<protein>
    <submittedName>
        <fullName evidence="2">Uncharacterized protein</fullName>
    </submittedName>
</protein>
<feature type="region of interest" description="Disordered" evidence="1">
    <location>
        <begin position="675"/>
        <end position="708"/>
    </location>
</feature>
<evidence type="ECO:0000313" key="2">
    <source>
        <dbReference type="EMBL" id="KPI84983.1"/>
    </source>
</evidence>
<evidence type="ECO:0000256" key="1">
    <source>
        <dbReference type="SAM" id="MobiDB-lite"/>
    </source>
</evidence>
<dbReference type="VEuPathDB" id="TriTrypDB:Lsey_0216_0010"/>
<feature type="region of interest" description="Disordered" evidence="1">
    <location>
        <begin position="215"/>
        <end position="234"/>
    </location>
</feature>
<name>A0A0N1PC90_LEPSE</name>
<comment type="caution">
    <text evidence="2">The sequence shown here is derived from an EMBL/GenBank/DDBJ whole genome shotgun (WGS) entry which is preliminary data.</text>
</comment>
<gene>
    <name evidence="2" type="ORF">ABL78_5949</name>
</gene>